<dbReference type="PANTHER" id="PTHR47234">
    <property type="match status" value="1"/>
</dbReference>
<dbReference type="Proteomes" id="UP001595904">
    <property type="component" value="Unassembled WGS sequence"/>
</dbReference>
<keyword evidence="13" id="KW-0675">Receptor</keyword>
<keyword evidence="5 9" id="KW-0798">TonB box</keyword>
<keyword evidence="2 8" id="KW-0813">Transport</keyword>
<feature type="domain" description="TonB-dependent receptor-like beta-barrel" evidence="11">
    <location>
        <begin position="363"/>
        <end position="847"/>
    </location>
</feature>
<sequence>MKKSSSRASHALVVPGCSQSLLCRTTAALALLAQFSSLAMAQDAATPPAEQVDLEEIIVTGTQLRGIAPVGTNVVSMSEQEIIATGAPSANEILTKVPQVSSAFLNTPTTALDAGLALIRPNIRNLGASGTSTTLVIIDGHRVVGAGALQSTPDPDVIPPGVLERIDIVPDGGSSIYGSDAIGGVINYISKRRFDGLEVSGRTGFADDYQPADVNVTAGKDWGSGSGYVSYAWAHNDSILGKDRDYLRQVTPNSGYCGAGTILANGTTYANTGPNTGSLTPGTMTSCDTTDEVSLWPEQTRHNVFGSLNQEITSSVTLDVRGYYARRELTLLPGLDARDLAITAANPFFDPIAGETSQTVRTNFLGAIDQQATNTLTSYGITPTVTVALGENWQLRALANFGRSETEVSSATVNVPVAQTTLNPYDLRSNSEAALAAASLHNLVVGKQRLSNYRAILDGSVFQLPGGNVRLAIGAEYMKENHDSHNGVTAFGAEGTTPTVRLDRDIESVFAEIAVPIVGAGNAISGVHSLTFSASGRYDDYSDVGGTFNPKLGVTYEPLDWIKVRGNWGKSFNAPSLVDKTGVEAGGGIFSFALPYGQTAPWAIAIAGNSGADMEPQTATTWSLGADFQPPVVPGLTLSATYYNIDLEKVIGLLAGQPYSPELEPFFRDNVPCAQATAELGSVAPFPPLVPVSLTCLFSPTTAIFDYRVQNLGEIKTDGIDFNVSYDRSVGFGLIYAGLGGTYTLNRDRALVPGASFVEYLDNPGTSRLSLILTAGAQVGNLNASASLNHRGGYDIDPVVAADPNNPFPEEQNHVDSFTTVDLFFNYKLPEAWVHQDLNLSLNVTNLFNEDPPFYSGGCFSPASCGFTNGSTLGRLIQLGLRIKL</sequence>
<organism evidence="13 14">
    <name type="scientific">Steroidobacter flavus</name>
    <dbReference type="NCBI Taxonomy" id="1842136"/>
    <lineage>
        <taxon>Bacteria</taxon>
        <taxon>Pseudomonadati</taxon>
        <taxon>Pseudomonadota</taxon>
        <taxon>Gammaproteobacteria</taxon>
        <taxon>Steroidobacterales</taxon>
        <taxon>Steroidobacteraceae</taxon>
        <taxon>Steroidobacter</taxon>
    </lineage>
</organism>
<evidence type="ECO:0000256" key="3">
    <source>
        <dbReference type="ARBA" id="ARBA00022452"/>
    </source>
</evidence>
<comment type="subcellular location">
    <subcellularLocation>
        <location evidence="1 8">Cell outer membrane</location>
        <topology evidence="1 8">Multi-pass membrane protein</topology>
    </subcellularLocation>
</comment>
<keyword evidence="10" id="KW-0732">Signal</keyword>
<dbReference type="EMBL" id="JBHSDU010000014">
    <property type="protein sequence ID" value="MFC4312014.1"/>
    <property type="molecule type" value="Genomic_DNA"/>
</dbReference>
<keyword evidence="7 8" id="KW-0998">Cell outer membrane</keyword>
<dbReference type="InterPro" id="IPR000531">
    <property type="entry name" value="Beta-barrel_TonB"/>
</dbReference>
<dbReference type="RefSeq" id="WP_380601052.1">
    <property type="nucleotide sequence ID" value="NZ_JBHSDU010000014.1"/>
</dbReference>
<evidence type="ECO:0000256" key="4">
    <source>
        <dbReference type="ARBA" id="ARBA00022692"/>
    </source>
</evidence>
<evidence type="ECO:0000256" key="1">
    <source>
        <dbReference type="ARBA" id="ARBA00004571"/>
    </source>
</evidence>
<keyword evidence="6 8" id="KW-0472">Membrane</keyword>
<evidence type="ECO:0000256" key="7">
    <source>
        <dbReference type="ARBA" id="ARBA00023237"/>
    </source>
</evidence>
<reference evidence="14" key="1">
    <citation type="journal article" date="2019" name="Int. J. Syst. Evol. Microbiol.">
        <title>The Global Catalogue of Microorganisms (GCM) 10K type strain sequencing project: providing services to taxonomists for standard genome sequencing and annotation.</title>
        <authorList>
            <consortium name="The Broad Institute Genomics Platform"/>
            <consortium name="The Broad Institute Genome Sequencing Center for Infectious Disease"/>
            <person name="Wu L."/>
            <person name="Ma J."/>
        </authorList>
    </citation>
    <scope>NUCLEOTIDE SEQUENCE [LARGE SCALE GENOMIC DNA]</scope>
    <source>
        <strain evidence="14">CGMCC 1.10759</strain>
    </source>
</reference>
<dbReference type="InterPro" id="IPR036942">
    <property type="entry name" value="Beta-barrel_TonB_sf"/>
</dbReference>
<keyword evidence="14" id="KW-1185">Reference proteome</keyword>
<evidence type="ECO:0000313" key="13">
    <source>
        <dbReference type="EMBL" id="MFC4312014.1"/>
    </source>
</evidence>
<dbReference type="PANTHER" id="PTHR47234:SF2">
    <property type="entry name" value="TONB-DEPENDENT RECEPTOR"/>
    <property type="match status" value="1"/>
</dbReference>
<proteinExistence type="inferred from homology"/>
<evidence type="ECO:0000256" key="10">
    <source>
        <dbReference type="SAM" id="SignalP"/>
    </source>
</evidence>
<accession>A0ABV8SZZ4</accession>
<dbReference type="Gene3D" id="2.170.130.10">
    <property type="entry name" value="TonB-dependent receptor, plug domain"/>
    <property type="match status" value="1"/>
</dbReference>
<keyword evidence="3 8" id="KW-1134">Transmembrane beta strand</keyword>
<dbReference type="Gene3D" id="2.40.170.20">
    <property type="entry name" value="TonB-dependent receptor, beta-barrel domain"/>
    <property type="match status" value="1"/>
</dbReference>
<dbReference type="PROSITE" id="PS52016">
    <property type="entry name" value="TONB_DEPENDENT_REC_3"/>
    <property type="match status" value="1"/>
</dbReference>
<name>A0ABV8SZZ4_9GAMM</name>
<dbReference type="InterPro" id="IPR012910">
    <property type="entry name" value="Plug_dom"/>
</dbReference>
<feature type="signal peptide" evidence="10">
    <location>
        <begin position="1"/>
        <end position="41"/>
    </location>
</feature>
<evidence type="ECO:0000256" key="9">
    <source>
        <dbReference type="RuleBase" id="RU003357"/>
    </source>
</evidence>
<protein>
    <submittedName>
        <fullName evidence="13">TonB-dependent receptor plug domain-containing protein</fullName>
    </submittedName>
</protein>
<dbReference type="SUPFAM" id="SSF56935">
    <property type="entry name" value="Porins"/>
    <property type="match status" value="1"/>
</dbReference>
<feature type="chain" id="PRO_5045337754" evidence="10">
    <location>
        <begin position="42"/>
        <end position="885"/>
    </location>
</feature>
<keyword evidence="4 8" id="KW-0812">Transmembrane</keyword>
<evidence type="ECO:0000256" key="2">
    <source>
        <dbReference type="ARBA" id="ARBA00022448"/>
    </source>
</evidence>
<evidence type="ECO:0000259" key="12">
    <source>
        <dbReference type="Pfam" id="PF07715"/>
    </source>
</evidence>
<dbReference type="Pfam" id="PF00593">
    <property type="entry name" value="TonB_dep_Rec_b-barrel"/>
    <property type="match status" value="1"/>
</dbReference>
<evidence type="ECO:0000256" key="8">
    <source>
        <dbReference type="PROSITE-ProRule" id="PRU01360"/>
    </source>
</evidence>
<comment type="caution">
    <text evidence="13">The sequence shown here is derived from an EMBL/GenBank/DDBJ whole genome shotgun (WGS) entry which is preliminary data.</text>
</comment>
<comment type="similarity">
    <text evidence="8 9">Belongs to the TonB-dependent receptor family.</text>
</comment>
<evidence type="ECO:0000313" key="14">
    <source>
        <dbReference type="Proteomes" id="UP001595904"/>
    </source>
</evidence>
<dbReference type="InterPro" id="IPR039426">
    <property type="entry name" value="TonB-dep_rcpt-like"/>
</dbReference>
<dbReference type="Pfam" id="PF07715">
    <property type="entry name" value="Plug"/>
    <property type="match status" value="1"/>
</dbReference>
<feature type="domain" description="TonB-dependent receptor plug" evidence="12">
    <location>
        <begin position="72"/>
        <end position="185"/>
    </location>
</feature>
<evidence type="ECO:0000256" key="6">
    <source>
        <dbReference type="ARBA" id="ARBA00023136"/>
    </source>
</evidence>
<evidence type="ECO:0000256" key="5">
    <source>
        <dbReference type="ARBA" id="ARBA00023077"/>
    </source>
</evidence>
<evidence type="ECO:0000259" key="11">
    <source>
        <dbReference type="Pfam" id="PF00593"/>
    </source>
</evidence>
<gene>
    <name evidence="13" type="ORF">ACFPN2_23230</name>
</gene>
<dbReference type="InterPro" id="IPR037066">
    <property type="entry name" value="Plug_dom_sf"/>
</dbReference>